<evidence type="ECO:0000313" key="3">
    <source>
        <dbReference type="Proteomes" id="UP001595698"/>
    </source>
</evidence>
<dbReference type="Gene3D" id="1.10.520.40">
    <property type="entry name" value="CRISPR-associated protein Cse2"/>
    <property type="match status" value="1"/>
</dbReference>
<dbReference type="RefSeq" id="WP_386191450.1">
    <property type="nucleotide sequence ID" value="NZ_JBHSBC010000021.1"/>
</dbReference>
<feature type="compositionally biased region" description="Low complexity" evidence="1">
    <location>
        <begin position="85"/>
        <end position="94"/>
    </location>
</feature>
<organism evidence="2 3">
    <name type="scientific">Streptosporangium jomthongense</name>
    <dbReference type="NCBI Taxonomy" id="1193683"/>
    <lineage>
        <taxon>Bacteria</taxon>
        <taxon>Bacillati</taxon>
        <taxon>Actinomycetota</taxon>
        <taxon>Actinomycetes</taxon>
        <taxon>Streptosporangiales</taxon>
        <taxon>Streptosporangiaceae</taxon>
        <taxon>Streptosporangium</taxon>
    </lineage>
</organism>
<name>A0ABV8F4U3_9ACTN</name>
<feature type="region of interest" description="Disordered" evidence="1">
    <location>
        <begin position="81"/>
        <end position="116"/>
    </location>
</feature>
<proteinExistence type="predicted"/>
<dbReference type="Proteomes" id="UP001595698">
    <property type="component" value="Unassembled WGS sequence"/>
</dbReference>
<protein>
    <submittedName>
        <fullName evidence="2">Type I-E CRISPR-associated protein Cse2/CasB</fullName>
    </submittedName>
</protein>
<dbReference type="NCBIfam" id="TIGR02548">
    <property type="entry name" value="casB_cse2"/>
    <property type="match status" value="1"/>
</dbReference>
<keyword evidence="3" id="KW-1185">Reference proteome</keyword>
<evidence type="ECO:0000256" key="1">
    <source>
        <dbReference type="SAM" id="MobiDB-lite"/>
    </source>
</evidence>
<dbReference type="InterPro" id="IPR038287">
    <property type="entry name" value="Cse2_sf"/>
</dbReference>
<sequence>MNSIPSIDTADKYVGYLNRVTRSDPGRRSALRRGLGRPVEDVLVRKAHAVVVPWLPTRPGRAVESAYYSVAALIAAQPARRQGQAEEAPTVVTPPAAPDGPEKPKRSTTSIGATLGGAVRDGKLNADTVEARLHLLCRQDVAGLHRQLPGLVRQLAAKEVAPDWGRLLIDLSWWEWGRDRVVKGWLQDFYRAMNSTTGDNDPESEDQ</sequence>
<evidence type="ECO:0000313" key="2">
    <source>
        <dbReference type="EMBL" id="MFC3982834.1"/>
    </source>
</evidence>
<dbReference type="EMBL" id="JBHSBC010000021">
    <property type="protein sequence ID" value="MFC3982834.1"/>
    <property type="molecule type" value="Genomic_DNA"/>
</dbReference>
<comment type="caution">
    <text evidence="2">The sequence shown here is derived from an EMBL/GenBank/DDBJ whole genome shotgun (WGS) entry which is preliminary data.</text>
</comment>
<reference evidence="3" key="1">
    <citation type="journal article" date="2019" name="Int. J. Syst. Evol. Microbiol.">
        <title>The Global Catalogue of Microorganisms (GCM) 10K type strain sequencing project: providing services to taxonomists for standard genome sequencing and annotation.</title>
        <authorList>
            <consortium name="The Broad Institute Genomics Platform"/>
            <consortium name="The Broad Institute Genome Sequencing Center for Infectious Disease"/>
            <person name="Wu L."/>
            <person name="Ma J."/>
        </authorList>
    </citation>
    <scope>NUCLEOTIDE SEQUENCE [LARGE SCALE GENOMIC DNA]</scope>
    <source>
        <strain evidence="3">TBRC 7912</strain>
    </source>
</reference>
<dbReference type="InterPro" id="IPR013382">
    <property type="entry name" value="CRISPR-assoc_prot_Cse2"/>
</dbReference>
<gene>
    <name evidence="2" type="primary">casB</name>
    <name evidence="2" type="synonym">cse2</name>
    <name evidence="2" type="ORF">ACFOYY_22040</name>
</gene>
<accession>A0ABV8F4U3</accession>
<dbReference type="Pfam" id="PF09485">
    <property type="entry name" value="CRISPR_Cse2"/>
    <property type="match status" value="1"/>
</dbReference>